<accession>A0A371HQ81</accession>
<protein>
    <recommendedName>
        <fullName evidence="3">Copia protein</fullName>
    </recommendedName>
</protein>
<dbReference type="OrthoDB" id="1751476at2759"/>
<gene>
    <name evidence="1" type="ORF">CR513_11307</name>
</gene>
<dbReference type="AlphaFoldDB" id="A0A371HQ81"/>
<comment type="caution">
    <text evidence="1">The sequence shown here is derived from an EMBL/GenBank/DDBJ whole genome shotgun (WGS) entry which is preliminary data.</text>
</comment>
<evidence type="ECO:0008006" key="3">
    <source>
        <dbReference type="Google" id="ProtNLM"/>
    </source>
</evidence>
<evidence type="ECO:0000313" key="1">
    <source>
        <dbReference type="EMBL" id="RDY04912.1"/>
    </source>
</evidence>
<sequence>MLNDNSSPKYLWVEAINIACYLQNKIYIRPILQKTPYGLWKVYNSRTLTVEESIHSSKEPSLDEDLKDNKFEVVSRNGKILGDVQDRGGTRLTFKDQAQVALLSKLEPKNVDERPLCTETNTFLFDDIIFCATNFSLDEEFSKLMQKEFKITMMGQL</sequence>
<name>A0A371HQ81_MUCPR</name>
<dbReference type="Proteomes" id="UP000257109">
    <property type="component" value="Unassembled WGS sequence"/>
</dbReference>
<dbReference type="EMBL" id="QJKJ01001982">
    <property type="protein sequence ID" value="RDY04912.1"/>
    <property type="molecule type" value="Genomic_DNA"/>
</dbReference>
<reference evidence="1" key="1">
    <citation type="submission" date="2018-05" db="EMBL/GenBank/DDBJ databases">
        <title>Draft genome of Mucuna pruriens seed.</title>
        <authorList>
            <person name="Nnadi N.E."/>
            <person name="Vos R."/>
            <person name="Hasami M.H."/>
            <person name="Devisetty U.K."/>
            <person name="Aguiy J.C."/>
        </authorList>
    </citation>
    <scope>NUCLEOTIDE SEQUENCE [LARGE SCALE GENOMIC DNA]</scope>
    <source>
        <strain evidence="1">JCA_2017</strain>
    </source>
</reference>
<proteinExistence type="predicted"/>
<organism evidence="1 2">
    <name type="scientific">Mucuna pruriens</name>
    <name type="common">Velvet bean</name>
    <name type="synonym">Dolichos pruriens</name>
    <dbReference type="NCBI Taxonomy" id="157652"/>
    <lineage>
        <taxon>Eukaryota</taxon>
        <taxon>Viridiplantae</taxon>
        <taxon>Streptophyta</taxon>
        <taxon>Embryophyta</taxon>
        <taxon>Tracheophyta</taxon>
        <taxon>Spermatophyta</taxon>
        <taxon>Magnoliopsida</taxon>
        <taxon>eudicotyledons</taxon>
        <taxon>Gunneridae</taxon>
        <taxon>Pentapetalae</taxon>
        <taxon>rosids</taxon>
        <taxon>fabids</taxon>
        <taxon>Fabales</taxon>
        <taxon>Fabaceae</taxon>
        <taxon>Papilionoideae</taxon>
        <taxon>50 kb inversion clade</taxon>
        <taxon>NPAAA clade</taxon>
        <taxon>indigoferoid/millettioid clade</taxon>
        <taxon>Phaseoleae</taxon>
        <taxon>Mucuna</taxon>
    </lineage>
</organism>
<keyword evidence="2" id="KW-1185">Reference proteome</keyword>
<evidence type="ECO:0000313" key="2">
    <source>
        <dbReference type="Proteomes" id="UP000257109"/>
    </source>
</evidence>
<feature type="non-terminal residue" evidence="1">
    <location>
        <position position="1"/>
    </location>
</feature>